<dbReference type="EMBL" id="HACA01001684">
    <property type="protein sequence ID" value="CDW19045.1"/>
    <property type="molecule type" value="Transcribed_RNA"/>
</dbReference>
<reference evidence="1" key="1">
    <citation type="submission" date="2014-05" db="EMBL/GenBank/DDBJ databases">
        <authorList>
            <person name="Chronopoulou M."/>
        </authorList>
    </citation>
    <scope>NUCLEOTIDE SEQUENCE</scope>
    <source>
        <tissue evidence="1">Whole organism</tissue>
    </source>
</reference>
<evidence type="ECO:0000313" key="1">
    <source>
        <dbReference type="EMBL" id="CDW19045.1"/>
    </source>
</evidence>
<proteinExistence type="predicted"/>
<sequence length="96" mass="11093">MSRIQVIFIRGLISPWKQPIFFCYDCSVTIELLFNFQNEEFIYVVGYVAKNPLHKFPTLGIYTPFLNFPPSSCLQTLSTGALIQPSIEFIENVRQI</sequence>
<organism evidence="1">
    <name type="scientific">Lepeophtheirus salmonis</name>
    <name type="common">Salmon louse</name>
    <name type="synonym">Caligus salmonis</name>
    <dbReference type="NCBI Taxonomy" id="72036"/>
    <lineage>
        <taxon>Eukaryota</taxon>
        <taxon>Metazoa</taxon>
        <taxon>Ecdysozoa</taxon>
        <taxon>Arthropoda</taxon>
        <taxon>Crustacea</taxon>
        <taxon>Multicrustacea</taxon>
        <taxon>Hexanauplia</taxon>
        <taxon>Copepoda</taxon>
        <taxon>Siphonostomatoida</taxon>
        <taxon>Caligidae</taxon>
        <taxon>Lepeophtheirus</taxon>
    </lineage>
</organism>
<dbReference type="AlphaFoldDB" id="A0A0K2SZR9"/>
<protein>
    <submittedName>
        <fullName evidence="1">Uncharacterized protein</fullName>
    </submittedName>
</protein>
<accession>A0A0K2SZR9</accession>
<name>A0A0K2SZR9_LEPSM</name>